<dbReference type="Proteomes" id="UP000887159">
    <property type="component" value="Unassembled WGS sequence"/>
</dbReference>
<dbReference type="EMBL" id="BMAU01021386">
    <property type="protein sequence ID" value="GFY28644.1"/>
    <property type="molecule type" value="Genomic_DNA"/>
</dbReference>
<name>A0A8X6W5P4_TRICX</name>
<keyword evidence="2" id="KW-1185">Reference proteome</keyword>
<evidence type="ECO:0000313" key="2">
    <source>
        <dbReference type="Proteomes" id="UP000887159"/>
    </source>
</evidence>
<organism evidence="1 2">
    <name type="scientific">Trichonephila clavipes</name>
    <name type="common">Golden silk orbweaver</name>
    <name type="synonym">Nephila clavipes</name>
    <dbReference type="NCBI Taxonomy" id="2585209"/>
    <lineage>
        <taxon>Eukaryota</taxon>
        <taxon>Metazoa</taxon>
        <taxon>Ecdysozoa</taxon>
        <taxon>Arthropoda</taxon>
        <taxon>Chelicerata</taxon>
        <taxon>Arachnida</taxon>
        <taxon>Araneae</taxon>
        <taxon>Araneomorphae</taxon>
        <taxon>Entelegynae</taxon>
        <taxon>Araneoidea</taxon>
        <taxon>Nephilidae</taxon>
        <taxon>Trichonephila</taxon>
    </lineage>
</organism>
<comment type="caution">
    <text evidence="1">The sequence shown here is derived from an EMBL/GenBank/DDBJ whole genome shotgun (WGS) entry which is preliminary data.</text>
</comment>
<protein>
    <submittedName>
        <fullName evidence="1">Uncharacterized protein</fullName>
    </submittedName>
</protein>
<accession>A0A8X6W5P4</accession>
<proteinExistence type="predicted"/>
<evidence type="ECO:0000313" key="1">
    <source>
        <dbReference type="EMBL" id="GFY28644.1"/>
    </source>
</evidence>
<sequence length="68" mass="7969">MPGQRGKETPEEFERKRGLFYRKNIKTGISHLERYVEQMARLVLHTQDPNRIEDSYDAHTGTMLHAPS</sequence>
<dbReference type="AlphaFoldDB" id="A0A8X6W5P4"/>
<reference evidence="1" key="1">
    <citation type="submission" date="2020-08" db="EMBL/GenBank/DDBJ databases">
        <title>Multicomponent nature underlies the extraordinary mechanical properties of spider dragline silk.</title>
        <authorList>
            <person name="Kono N."/>
            <person name="Nakamura H."/>
            <person name="Mori M."/>
            <person name="Yoshida Y."/>
            <person name="Ohtoshi R."/>
            <person name="Malay A.D."/>
            <person name="Moran D.A.P."/>
            <person name="Tomita M."/>
            <person name="Numata K."/>
            <person name="Arakawa K."/>
        </authorList>
    </citation>
    <scope>NUCLEOTIDE SEQUENCE</scope>
</reference>
<gene>
    <name evidence="1" type="ORF">TNCV_3440111</name>
</gene>